<dbReference type="OrthoDB" id="2250192at2759"/>
<reference evidence="2" key="1">
    <citation type="submission" date="2018-11" db="EMBL/GenBank/DDBJ databases">
        <authorList>
            <consortium name="Pathogen Informatics"/>
        </authorList>
    </citation>
    <scope>NUCLEOTIDE SEQUENCE</scope>
</reference>
<comment type="caution">
    <text evidence="2">The sequence shown here is derived from an EMBL/GenBank/DDBJ whole genome shotgun (WGS) entry which is preliminary data.</text>
</comment>
<name>A0A3S5CFT7_9PLAT</name>
<dbReference type="AlphaFoldDB" id="A0A3S5CFT7"/>
<organism evidence="2 3">
    <name type="scientific">Protopolystoma xenopodis</name>
    <dbReference type="NCBI Taxonomy" id="117903"/>
    <lineage>
        <taxon>Eukaryota</taxon>
        <taxon>Metazoa</taxon>
        <taxon>Spiralia</taxon>
        <taxon>Lophotrochozoa</taxon>
        <taxon>Platyhelminthes</taxon>
        <taxon>Monogenea</taxon>
        <taxon>Polyopisthocotylea</taxon>
        <taxon>Polystomatidea</taxon>
        <taxon>Polystomatidae</taxon>
        <taxon>Protopolystoma</taxon>
    </lineage>
</organism>
<feature type="transmembrane region" description="Helical" evidence="1">
    <location>
        <begin position="186"/>
        <end position="205"/>
    </location>
</feature>
<evidence type="ECO:0000313" key="3">
    <source>
        <dbReference type="Proteomes" id="UP000784294"/>
    </source>
</evidence>
<evidence type="ECO:0000256" key="1">
    <source>
        <dbReference type="SAM" id="Phobius"/>
    </source>
</evidence>
<dbReference type="SUPFAM" id="SSF46966">
    <property type="entry name" value="Spectrin repeat"/>
    <property type="match status" value="1"/>
</dbReference>
<dbReference type="Gene3D" id="1.20.58.60">
    <property type="match status" value="1"/>
</dbReference>
<evidence type="ECO:0000313" key="2">
    <source>
        <dbReference type="EMBL" id="VEL17630.1"/>
    </source>
</evidence>
<dbReference type="EMBL" id="CAAALY010033487">
    <property type="protein sequence ID" value="VEL17630.1"/>
    <property type="molecule type" value="Genomic_DNA"/>
</dbReference>
<dbReference type="InterPro" id="IPR018159">
    <property type="entry name" value="Spectrin/alpha-actinin"/>
</dbReference>
<sequence>TEEFNAVSQDLLEACAGPVHSSLSSQLSNLTVIVTGLVQRAQLARDELEASCRLVEDLHCELGDTIHFLTQSERELSLAQPVSRLVSRVVQQVAAHAQLRRNITAYRTNLVRLDAAGAHVRLGAQKKDVVLVRNLLTSVHTRWEKLVARSAERTRQLDIGYKVLSGKFITFFNYGFAFFYSLRDCMLAVLILTTILLLLLFLFLLRFHPFKTAS</sequence>
<keyword evidence="3" id="KW-1185">Reference proteome</keyword>
<dbReference type="Proteomes" id="UP000784294">
    <property type="component" value="Unassembled WGS sequence"/>
</dbReference>
<keyword evidence="1" id="KW-1133">Transmembrane helix</keyword>
<gene>
    <name evidence="2" type="ORF">PXEA_LOCUS11070</name>
</gene>
<keyword evidence="1" id="KW-0812">Transmembrane</keyword>
<feature type="non-terminal residue" evidence="2">
    <location>
        <position position="1"/>
    </location>
</feature>
<accession>A0A3S5CFT7</accession>
<dbReference type="SMART" id="SM00150">
    <property type="entry name" value="SPEC"/>
    <property type="match status" value="1"/>
</dbReference>
<feature type="transmembrane region" description="Helical" evidence="1">
    <location>
        <begin position="159"/>
        <end position="180"/>
    </location>
</feature>
<keyword evidence="1" id="KW-0472">Membrane</keyword>
<proteinExistence type="predicted"/>
<protein>
    <submittedName>
        <fullName evidence="2">Uncharacterized protein</fullName>
    </submittedName>
</protein>